<dbReference type="EMBL" id="BK016178">
    <property type="protein sequence ID" value="DAG00260.1"/>
    <property type="molecule type" value="Genomic_DNA"/>
</dbReference>
<reference evidence="2" key="1">
    <citation type="journal article" date="2021" name="Proc. Natl. Acad. Sci. U.S.A.">
        <title>A Catalog of Tens of Thousands of Viruses from Human Metagenomes Reveals Hidden Associations with Chronic Diseases.</title>
        <authorList>
            <person name="Tisza M.J."/>
            <person name="Buck C.B."/>
        </authorList>
    </citation>
    <scope>NUCLEOTIDE SEQUENCE</scope>
    <source>
        <strain evidence="2">CtJDl18</strain>
    </source>
</reference>
<accession>A0A8S5V0Q2</accession>
<proteinExistence type="predicted"/>
<organism evidence="2">
    <name type="scientific">Podoviridae sp. ctJDl18</name>
    <dbReference type="NCBI Taxonomy" id="2825242"/>
    <lineage>
        <taxon>Viruses</taxon>
        <taxon>Duplodnaviria</taxon>
        <taxon>Heunggongvirae</taxon>
        <taxon>Uroviricota</taxon>
        <taxon>Caudoviricetes</taxon>
    </lineage>
</organism>
<sequence>MKQFKKWFGFMMAIVVMILSGGSSYAMAETPPNIPAGEGGGGPTGPTEGPGIGGTGPKWQGGSQEQQEKMNNWDYYVAHVNPTVVEMKLESCPIDQILRASKRMTPVDSNRIEYYSIGQRPIKTKLTEKVNKTTNGGSVTLKVENPTVFGVGDIIMVNSYLGYKDNGTDRSEMIPLQLRVTEVDNDGNPTCYALNGKKNNARGNRDLPEDIAVGTVVMRLGRAAGEKEVETGSYYSMPDKSFQYCQRFIMQVEESLIDRMSKTQVQWDFTRQEKMAMDDMRQGQELSGLFGYRSMSNGGKDVGIVYTMGGIFWEAGKDLQIGHWEPKMRKQADGTLVPVTVKVTVPDETSSGGTKEEVKQVYEYVISEKELTQFIASMLKGAGNSSRTKLLFVDNLIYQAFANLRSNKRIITQTEKDYQGWKLDFEKFESMGTKILIYRHDAFNSWGMDGRAFCLDARYLDKYVFGTWSRNEFNAKDLLIRNTAGVVMEEYSCWVLTFPDAHARVSRPTFTEDGVTDEQIQEAA</sequence>
<evidence type="ECO:0000256" key="1">
    <source>
        <dbReference type="SAM" id="MobiDB-lite"/>
    </source>
</evidence>
<feature type="region of interest" description="Disordered" evidence="1">
    <location>
        <begin position="30"/>
        <end position="65"/>
    </location>
</feature>
<dbReference type="Pfam" id="PF17236">
    <property type="entry name" value="SU10_MCP"/>
    <property type="match status" value="1"/>
</dbReference>
<dbReference type="InterPro" id="IPR035198">
    <property type="entry name" value="SU10_MCP"/>
</dbReference>
<protein>
    <submittedName>
        <fullName evidence="2">Uncharacterized protein</fullName>
    </submittedName>
</protein>
<feature type="compositionally biased region" description="Gly residues" evidence="1">
    <location>
        <begin position="37"/>
        <end position="56"/>
    </location>
</feature>
<evidence type="ECO:0000313" key="2">
    <source>
        <dbReference type="EMBL" id="DAG00260.1"/>
    </source>
</evidence>
<name>A0A8S5V0Q2_9CAUD</name>